<evidence type="ECO:0000313" key="2">
    <source>
        <dbReference type="Proteomes" id="UP001139646"/>
    </source>
</evidence>
<accession>A0ABS9X859</accession>
<comment type="caution">
    <text evidence="1">The sequence shown here is derived from an EMBL/GenBank/DDBJ whole genome shotgun (WGS) entry which is preliminary data.</text>
</comment>
<sequence length="83" mass="9702">MNNKIHYLTGVLFINEKNIMLCVDQFGNEAALHQDGEFSEWHLSNYITRNDDVLITSPSSCYFWELKKYPEGYDGTRIVSNCY</sequence>
<reference evidence="1" key="1">
    <citation type="submission" date="2022-01" db="EMBL/GenBank/DDBJ databases">
        <title>Colwellia maritima, isolated from seawater.</title>
        <authorList>
            <person name="Kristyanto S."/>
            <person name="Jung J."/>
            <person name="Jeon C.O."/>
        </authorList>
    </citation>
    <scope>NUCLEOTIDE SEQUENCE</scope>
    <source>
        <strain evidence="1">MSW7</strain>
    </source>
</reference>
<proteinExistence type="predicted"/>
<name>A0ABS9X859_9GAMM</name>
<organism evidence="1 2">
    <name type="scientific">Colwellia maritima</name>
    <dbReference type="NCBI Taxonomy" id="2912588"/>
    <lineage>
        <taxon>Bacteria</taxon>
        <taxon>Pseudomonadati</taxon>
        <taxon>Pseudomonadota</taxon>
        <taxon>Gammaproteobacteria</taxon>
        <taxon>Alteromonadales</taxon>
        <taxon>Colwelliaceae</taxon>
        <taxon>Colwellia</taxon>
    </lineage>
</organism>
<dbReference type="EMBL" id="JAKKSL010000007">
    <property type="protein sequence ID" value="MCI2285972.1"/>
    <property type="molecule type" value="Genomic_DNA"/>
</dbReference>
<dbReference type="Proteomes" id="UP001139646">
    <property type="component" value="Unassembled WGS sequence"/>
</dbReference>
<protein>
    <submittedName>
        <fullName evidence="1">Uncharacterized protein</fullName>
    </submittedName>
</protein>
<evidence type="ECO:0000313" key="1">
    <source>
        <dbReference type="EMBL" id="MCI2285972.1"/>
    </source>
</evidence>
<keyword evidence="2" id="KW-1185">Reference proteome</keyword>
<gene>
    <name evidence="1" type="ORF">L3081_24405</name>
</gene>
<dbReference type="RefSeq" id="WP_242289042.1">
    <property type="nucleotide sequence ID" value="NZ_JAKKSL010000007.1"/>
</dbReference>